<gene>
    <name evidence="1" type="ORF">NLS_LOCUS8019</name>
</gene>
<accession>A0A3P6VA90</accession>
<proteinExistence type="predicted"/>
<name>A0A3P6VA90_LITSI</name>
<dbReference type="EMBL" id="UYRX01000927">
    <property type="protein sequence ID" value="VDK87181.1"/>
    <property type="molecule type" value="Genomic_DNA"/>
</dbReference>
<protein>
    <submittedName>
        <fullName evidence="1">Uncharacterized protein</fullName>
    </submittedName>
</protein>
<evidence type="ECO:0000313" key="1">
    <source>
        <dbReference type="EMBL" id="VDK87181.1"/>
    </source>
</evidence>
<reference evidence="1 2" key="1">
    <citation type="submission" date="2018-08" db="EMBL/GenBank/DDBJ databases">
        <authorList>
            <person name="Laetsch R D."/>
            <person name="Stevens L."/>
            <person name="Kumar S."/>
            <person name="Blaxter L. M."/>
        </authorList>
    </citation>
    <scope>NUCLEOTIDE SEQUENCE [LARGE SCALE GENOMIC DNA]</scope>
</reference>
<dbReference type="AlphaFoldDB" id="A0A3P6VA90"/>
<keyword evidence="2" id="KW-1185">Reference proteome</keyword>
<organism evidence="1 2">
    <name type="scientific">Litomosoides sigmodontis</name>
    <name type="common">Filarial nematode worm</name>
    <dbReference type="NCBI Taxonomy" id="42156"/>
    <lineage>
        <taxon>Eukaryota</taxon>
        <taxon>Metazoa</taxon>
        <taxon>Ecdysozoa</taxon>
        <taxon>Nematoda</taxon>
        <taxon>Chromadorea</taxon>
        <taxon>Rhabditida</taxon>
        <taxon>Spirurina</taxon>
        <taxon>Spiruromorpha</taxon>
        <taxon>Filarioidea</taxon>
        <taxon>Onchocercidae</taxon>
        <taxon>Litomosoides</taxon>
    </lineage>
</organism>
<evidence type="ECO:0000313" key="2">
    <source>
        <dbReference type="Proteomes" id="UP000277928"/>
    </source>
</evidence>
<dbReference type="Proteomes" id="UP000277928">
    <property type="component" value="Unassembled WGS sequence"/>
</dbReference>
<sequence length="67" mass="7611">MSARFVAVVATSQVDKEAALANHWPLKVEFVHFRAEILMTEKFKSLCEYQQLSSVIRFVVGYGVQCC</sequence>